<gene>
    <name evidence="3" type="ORF">CNY62_04790</name>
</gene>
<dbReference type="InterPro" id="IPR036634">
    <property type="entry name" value="PRD_sf"/>
</dbReference>
<dbReference type="Pfam" id="PF00874">
    <property type="entry name" value="PRD"/>
    <property type="match status" value="2"/>
</dbReference>
<dbReference type="AlphaFoldDB" id="A0A1D2KK67"/>
<proteinExistence type="predicted"/>
<dbReference type="Gene3D" id="2.30.24.10">
    <property type="entry name" value="CAT RNA-binding domain"/>
    <property type="match status" value="1"/>
</dbReference>
<dbReference type="Pfam" id="PF03123">
    <property type="entry name" value="CAT_RBD"/>
    <property type="match status" value="1"/>
</dbReference>
<name>A0A1D2KK67_BROTH</name>
<dbReference type="KEGG" id="bths:CNY62_04790"/>
<dbReference type="InterPro" id="IPR050661">
    <property type="entry name" value="BglG_antiterminators"/>
</dbReference>
<dbReference type="OrthoDB" id="9813552at2"/>
<evidence type="ECO:0000259" key="2">
    <source>
        <dbReference type="PROSITE" id="PS51372"/>
    </source>
</evidence>
<dbReference type="SMART" id="SM01061">
    <property type="entry name" value="CAT_RBD"/>
    <property type="match status" value="1"/>
</dbReference>
<feature type="domain" description="PRD" evidence="2">
    <location>
        <begin position="66"/>
        <end position="172"/>
    </location>
</feature>
<evidence type="ECO:0000256" key="1">
    <source>
        <dbReference type="ARBA" id="ARBA00022737"/>
    </source>
</evidence>
<keyword evidence="4" id="KW-1185">Reference proteome</keyword>
<dbReference type="RefSeq" id="WP_069126227.1">
    <property type="nucleotide sequence ID" value="NZ_CP016839.1"/>
</dbReference>
<dbReference type="EMBL" id="CP023483">
    <property type="protein sequence ID" value="ATF25762.1"/>
    <property type="molecule type" value="Genomic_DNA"/>
</dbReference>
<accession>A0A1D2KK67</accession>
<sequence length="284" mass="33174">MKVIRSFNNNAVLVKDVDLTEWIVIGNGIGFNKKVNDAIDKSKIERRFVAESRSALMDEGVISLLKMDSKIVETASEITREVEHSLNIKFENYNYLILADHISFVIERATKGIEMTNSTIRWEVKKLFPKEYEAAKVAIKILMTNFAIDLPRGEDVFLTYHFVNAQSSEGKLEETMKMSKLIHNILEIIQMKYQIILNEESFHYDRFISHLRYFVLRHLDNESVLIEPLDSGLLEMMRIKYAEAYKTVGKIAVYLEKTEGWQLTQDEKLYLCLHIWRVTNKQEL</sequence>
<dbReference type="Proteomes" id="UP000243591">
    <property type="component" value="Chromosome"/>
</dbReference>
<reference evidence="3 4" key="1">
    <citation type="submission" date="2017-09" db="EMBL/GenBank/DDBJ databases">
        <title>Complete Genome Sequences of Two Strains of the Meat Spoilage Bacterium Brochothrix thermosphacta Isolated from Ground Chicken.</title>
        <authorList>
            <person name="Paoli G.C."/>
            <person name="Wijey C."/>
            <person name="Chen C.-Y."/>
            <person name="Nguyen L."/>
            <person name="Yan X."/>
            <person name="Irwin P.L."/>
        </authorList>
    </citation>
    <scope>NUCLEOTIDE SEQUENCE [LARGE SCALE GENOMIC DNA]</scope>
    <source>
        <strain evidence="3 4">BI</strain>
    </source>
</reference>
<dbReference type="SUPFAM" id="SSF63520">
    <property type="entry name" value="PTS-regulatory domain, PRD"/>
    <property type="match status" value="2"/>
</dbReference>
<dbReference type="InterPro" id="IPR004341">
    <property type="entry name" value="CAT_RNA-bd_dom"/>
</dbReference>
<dbReference type="PROSITE" id="PS51372">
    <property type="entry name" value="PRD_2"/>
    <property type="match status" value="2"/>
</dbReference>
<dbReference type="PANTHER" id="PTHR30185:SF15">
    <property type="entry name" value="CRYPTIC BETA-GLUCOSIDE BGL OPERON ANTITERMINATOR"/>
    <property type="match status" value="1"/>
</dbReference>
<evidence type="ECO:0000313" key="4">
    <source>
        <dbReference type="Proteomes" id="UP000243591"/>
    </source>
</evidence>
<protein>
    <submittedName>
        <fullName evidence="3">Antitermination protein BlgG</fullName>
    </submittedName>
</protein>
<dbReference type="GO" id="GO:0003723">
    <property type="term" value="F:RNA binding"/>
    <property type="evidence" value="ECO:0007669"/>
    <property type="project" value="InterPro"/>
</dbReference>
<dbReference type="InterPro" id="IPR011608">
    <property type="entry name" value="PRD"/>
</dbReference>
<dbReference type="InterPro" id="IPR036650">
    <property type="entry name" value="CAT_RNA-bd_dom_sf"/>
</dbReference>
<dbReference type="Gene3D" id="1.10.1790.10">
    <property type="entry name" value="PRD domain"/>
    <property type="match status" value="2"/>
</dbReference>
<dbReference type="PANTHER" id="PTHR30185">
    <property type="entry name" value="CRYPTIC BETA-GLUCOSIDE BGL OPERON ANTITERMINATOR"/>
    <property type="match status" value="1"/>
</dbReference>
<feature type="domain" description="PRD" evidence="2">
    <location>
        <begin position="173"/>
        <end position="284"/>
    </location>
</feature>
<dbReference type="SUPFAM" id="SSF50151">
    <property type="entry name" value="SacY-like RNA-binding domain"/>
    <property type="match status" value="1"/>
</dbReference>
<evidence type="ECO:0000313" key="3">
    <source>
        <dbReference type="EMBL" id="ATF25762.1"/>
    </source>
</evidence>
<keyword evidence="1" id="KW-0677">Repeat</keyword>
<dbReference type="STRING" id="2756.BFR44_07070"/>
<organism evidence="3 4">
    <name type="scientific">Brochothrix thermosphacta</name>
    <name type="common">Microbacterium thermosphactum</name>
    <dbReference type="NCBI Taxonomy" id="2756"/>
    <lineage>
        <taxon>Bacteria</taxon>
        <taxon>Bacillati</taxon>
        <taxon>Bacillota</taxon>
        <taxon>Bacilli</taxon>
        <taxon>Bacillales</taxon>
        <taxon>Listeriaceae</taxon>
        <taxon>Brochothrix</taxon>
    </lineage>
</organism>
<dbReference type="GO" id="GO:0006355">
    <property type="term" value="P:regulation of DNA-templated transcription"/>
    <property type="evidence" value="ECO:0007669"/>
    <property type="project" value="InterPro"/>
</dbReference>
<dbReference type="GeneID" id="66537640"/>